<dbReference type="Proteomes" id="UP000325161">
    <property type="component" value="Chromosome"/>
</dbReference>
<proteinExistence type="predicted"/>
<dbReference type="OrthoDB" id="366726at2"/>
<feature type="signal peptide" evidence="2">
    <location>
        <begin position="1"/>
        <end position="25"/>
    </location>
</feature>
<evidence type="ECO:0000256" key="2">
    <source>
        <dbReference type="SAM" id="SignalP"/>
    </source>
</evidence>
<dbReference type="EMBL" id="CP043046">
    <property type="protein sequence ID" value="QEI08884.1"/>
    <property type="molecule type" value="Genomic_DNA"/>
</dbReference>
<keyword evidence="4" id="KW-1185">Reference proteome</keyword>
<dbReference type="AlphaFoldDB" id="A0A5C0B4I5"/>
<protein>
    <submittedName>
        <fullName evidence="3">Extracellular solute-binding protein</fullName>
    </submittedName>
</protein>
<evidence type="ECO:0000313" key="4">
    <source>
        <dbReference type="Proteomes" id="UP000325161"/>
    </source>
</evidence>
<dbReference type="KEGG" id="pacr:FXN63_25775"/>
<accession>A0A5C0B4I5</accession>
<dbReference type="PANTHER" id="PTHR30006">
    <property type="entry name" value="THIAMINE-BINDING PERIPLASMIC PROTEIN-RELATED"/>
    <property type="match status" value="1"/>
</dbReference>
<dbReference type="GO" id="GO:0015888">
    <property type="term" value="P:thiamine transport"/>
    <property type="evidence" value="ECO:0007669"/>
    <property type="project" value="TreeGrafter"/>
</dbReference>
<dbReference type="SUPFAM" id="SSF53850">
    <property type="entry name" value="Periplasmic binding protein-like II"/>
    <property type="match status" value="1"/>
</dbReference>
<dbReference type="PANTHER" id="PTHR30006:SF2">
    <property type="entry name" value="ABC TRANSPORTER SUBSTRATE-BINDING PROTEIN"/>
    <property type="match status" value="1"/>
</dbReference>
<keyword evidence="1 2" id="KW-0732">Signal</keyword>
<feature type="chain" id="PRO_5022970480" evidence="2">
    <location>
        <begin position="26"/>
        <end position="359"/>
    </location>
</feature>
<dbReference type="RefSeq" id="WP_148818453.1">
    <property type="nucleotide sequence ID" value="NZ_CP043046.1"/>
</dbReference>
<dbReference type="Pfam" id="PF13343">
    <property type="entry name" value="SBP_bac_6"/>
    <property type="match status" value="1"/>
</dbReference>
<dbReference type="GO" id="GO:0030288">
    <property type="term" value="C:outer membrane-bounded periplasmic space"/>
    <property type="evidence" value="ECO:0007669"/>
    <property type="project" value="TreeGrafter"/>
</dbReference>
<organism evidence="3 4">
    <name type="scientific">Pigmentiphaga aceris</name>
    <dbReference type="NCBI Taxonomy" id="1940612"/>
    <lineage>
        <taxon>Bacteria</taxon>
        <taxon>Pseudomonadati</taxon>
        <taxon>Pseudomonadota</taxon>
        <taxon>Betaproteobacteria</taxon>
        <taxon>Burkholderiales</taxon>
        <taxon>Alcaligenaceae</taxon>
        <taxon>Pigmentiphaga</taxon>
    </lineage>
</organism>
<dbReference type="InterPro" id="IPR006311">
    <property type="entry name" value="TAT_signal"/>
</dbReference>
<sequence>MQRRQLIQAAGALSLAALLAGPAAAFDGPELYSGEKALYADAQKEGLVVSFDTGPEWANWKSLFRDFKKRYPEVEITYNDIGSAATVVALDKTRRRPQADTAYYFAASAVDAVKKDVVAPFKPINFDKLPPVFREDEGRWFTIHTLNIAFLVNTKLVKNVPTSWADLLKPEYKNSVVYLDPRTAGVGQVVVFAAAYGNGGSVENVQPGTDYLGKLHAAGNVQRIEGTTPYAKFLKGEIPIWIGYENDGLKAKYTDGMGDAVQVVIPKEASVAAPYAISLVKNGPNPNSGKLWLNFIMSKAGQNLFAQGYVRPSVPGIALSDEVRAKMPDAPQVKPLDVVKAAERKAEVDKLWTAATVGK</sequence>
<dbReference type="Gene3D" id="3.40.190.10">
    <property type="entry name" value="Periplasmic binding protein-like II"/>
    <property type="match status" value="2"/>
</dbReference>
<reference evidence="3 4" key="1">
    <citation type="submission" date="2019-08" db="EMBL/GenBank/DDBJ databases">
        <title>Amphibian skin-associated Pigmentiphaga: genome sequence and occurrence across geography and hosts.</title>
        <authorList>
            <person name="Bletz M.C."/>
            <person name="Bunk B."/>
            <person name="Sproeer C."/>
            <person name="Biwer P."/>
            <person name="Reiter S."/>
            <person name="Rabemananjara F.C.E."/>
            <person name="Schulz S."/>
            <person name="Overmann J."/>
            <person name="Vences M."/>
        </authorList>
    </citation>
    <scope>NUCLEOTIDE SEQUENCE [LARGE SCALE GENOMIC DNA]</scope>
    <source>
        <strain evidence="3 4">Mada1488</strain>
    </source>
</reference>
<dbReference type="PROSITE" id="PS51318">
    <property type="entry name" value="TAT"/>
    <property type="match status" value="1"/>
</dbReference>
<evidence type="ECO:0000313" key="3">
    <source>
        <dbReference type="EMBL" id="QEI08884.1"/>
    </source>
</evidence>
<evidence type="ECO:0000256" key="1">
    <source>
        <dbReference type="ARBA" id="ARBA00022729"/>
    </source>
</evidence>
<dbReference type="GO" id="GO:0030976">
    <property type="term" value="F:thiamine pyrophosphate binding"/>
    <property type="evidence" value="ECO:0007669"/>
    <property type="project" value="TreeGrafter"/>
</dbReference>
<dbReference type="GO" id="GO:0030975">
    <property type="term" value="F:thiamine binding"/>
    <property type="evidence" value="ECO:0007669"/>
    <property type="project" value="TreeGrafter"/>
</dbReference>
<name>A0A5C0B4I5_9BURK</name>
<gene>
    <name evidence="3" type="ORF">FXN63_25775</name>
</gene>